<proteinExistence type="inferred from homology"/>
<comment type="similarity">
    <text evidence="6">Belongs to the MscS (TC 1.A.23) family.</text>
</comment>
<feature type="domain" description="Mechanosensitive ion channel MscS" evidence="7">
    <location>
        <begin position="177"/>
        <end position="242"/>
    </location>
</feature>
<dbReference type="Gene3D" id="1.10.287.1260">
    <property type="match status" value="1"/>
</dbReference>
<dbReference type="GO" id="GO:0005886">
    <property type="term" value="C:plasma membrane"/>
    <property type="evidence" value="ECO:0007669"/>
    <property type="project" value="UniProtKB-SubCell"/>
</dbReference>
<dbReference type="Gene3D" id="3.30.70.100">
    <property type="match status" value="1"/>
</dbReference>
<comment type="subcellular location">
    <subcellularLocation>
        <location evidence="6">Cell inner membrane</location>
        <topology evidence="6">Multi-pass membrane protein</topology>
    </subcellularLocation>
    <subcellularLocation>
        <location evidence="1">Cell membrane</location>
        <topology evidence="1">Multi-pass membrane protein</topology>
    </subcellularLocation>
</comment>
<organism evidence="8 9">
    <name type="scientific">Ruegeria pomeroyi</name>
    <dbReference type="NCBI Taxonomy" id="89184"/>
    <lineage>
        <taxon>Bacteria</taxon>
        <taxon>Pseudomonadati</taxon>
        <taxon>Pseudomonadota</taxon>
        <taxon>Alphaproteobacteria</taxon>
        <taxon>Rhodobacterales</taxon>
        <taxon>Roseobacteraceae</taxon>
        <taxon>Ruegeria</taxon>
    </lineage>
</organism>
<dbReference type="InterPro" id="IPR045275">
    <property type="entry name" value="MscS_archaea/bacteria_type"/>
</dbReference>
<dbReference type="Proteomes" id="UP000813672">
    <property type="component" value="Unassembled WGS sequence"/>
</dbReference>
<comment type="caution">
    <text evidence="8">The sequence shown here is derived from an EMBL/GenBank/DDBJ whole genome shotgun (WGS) entry which is preliminary data.</text>
</comment>
<dbReference type="AlphaFoldDB" id="A0A9Q3WJZ8"/>
<comment type="subunit">
    <text evidence="6">Homoheptamer.</text>
</comment>
<comment type="caution">
    <text evidence="6">Lacks conserved residue(s) required for the propagation of feature annotation.</text>
</comment>
<dbReference type="RefSeq" id="WP_234218737.1">
    <property type="nucleotide sequence ID" value="NZ_JAGQAF010000003.1"/>
</dbReference>
<keyword evidence="6" id="KW-0997">Cell inner membrane</keyword>
<dbReference type="GO" id="GO:0008381">
    <property type="term" value="F:mechanosensitive monoatomic ion channel activity"/>
    <property type="evidence" value="ECO:0007669"/>
    <property type="project" value="InterPro"/>
</dbReference>
<accession>A0A9Q3WJZ8</accession>
<keyword evidence="3 6" id="KW-0812">Transmembrane</keyword>
<keyword evidence="2" id="KW-1003">Cell membrane</keyword>
<dbReference type="InterPro" id="IPR011066">
    <property type="entry name" value="MscS_channel_C_sf"/>
</dbReference>
<evidence type="ECO:0000256" key="1">
    <source>
        <dbReference type="ARBA" id="ARBA00004651"/>
    </source>
</evidence>
<dbReference type="EMBL" id="JAGQAF010000003">
    <property type="protein sequence ID" value="MCE8536918.1"/>
    <property type="molecule type" value="Genomic_DNA"/>
</dbReference>
<evidence type="ECO:0000313" key="9">
    <source>
        <dbReference type="Proteomes" id="UP000813672"/>
    </source>
</evidence>
<evidence type="ECO:0000256" key="6">
    <source>
        <dbReference type="RuleBase" id="RU369025"/>
    </source>
</evidence>
<protein>
    <recommendedName>
        <fullName evidence="6">Small-conductance mechanosensitive channel</fullName>
    </recommendedName>
</protein>
<dbReference type="SUPFAM" id="SSF50182">
    <property type="entry name" value="Sm-like ribonucleoproteins"/>
    <property type="match status" value="1"/>
</dbReference>
<dbReference type="PANTHER" id="PTHR30221:SF1">
    <property type="entry name" value="SMALL-CONDUCTANCE MECHANOSENSITIVE CHANNEL"/>
    <property type="match status" value="1"/>
</dbReference>
<feature type="transmembrane region" description="Helical" evidence="6">
    <location>
        <begin position="23"/>
        <end position="40"/>
    </location>
</feature>
<dbReference type="InterPro" id="IPR023408">
    <property type="entry name" value="MscS_beta-dom_sf"/>
</dbReference>
<keyword evidence="4 6" id="KW-1133">Transmembrane helix</keyword>
<gene>
    <name evidence="8" type="ORF">KBY27_05585</name>
</gene>
<feature type="transmembrane region" description="Helical" evidence="6">
    <location>
        <begin position="60"/>
        <end position="82"/>
    </location>
</feature>
<evidence type="ECO:0000313" key="8">
    <source>
        <dbReference type="EMBL" id="MCE8536918.1"/>
    </source>
</evidence>
<dbReference type="InterPro" id="IPR010920">
    <property type="entry name" value="LSM_dom_sf"/>
</dbReference>
<name>A0A9Q3WJZ8_9RHOB</name>
<feature type="transmembrane region" description="Helical" evidence="6">
    <location>
        <begin position="157"/>
        <end position="174"/>
    </location>
</feature>
<feature type="transmembrane region" description="Helical" evidence="6">
    <location>
        <begin position="134"/>
        <end position="151"/>
    </location>
</feature>
<dbReference type="Pfam" id="PF00924">
    <property type="entry name" value="MS_channel_2nd"/>
    <property type="match status" value="1"/>
</dbReference>
<evidence type="ECO:0000256" key="5">
    <source>
        <dbReference type="ARBA" id="ARBA00023136"/>
    </source>
</evidence>
<keyword evidence="6" id="KW-0406">Ion transport</keyword>
<dbReference type="PANTHER" id="PTHR30221">
    <property type="entry name" value="SMALL-CONDUCTANCE MECHANOSENSITIVE CHANNEL"/>
    <property type="match status" value="1"/>
</dbReference>
<dbReference type="InterPro" id="IPR006685">
    <property type="entry name" value="MscS_channel_2nd"/>
</dbReference>
<keyword evidence="6" id="KW-0813">Transport</keyword>
<sequence length="354" mass="39948">MTQTKGIFDLEARTLTIVDLERGPAIVVVLLAALIIWVLFRQWERTRWFLVKHPFTGGIIEATLVVFATYTIHGIIILVGTLPRFTGWTDITRIGAELVLHLGWAVAIARIVEGIVHKKRAEKPDWRVSRLSRIGFYSIFMLLGVLGFFVSDGNTPTELFVWTGATAAVLAFVMQQTLGDFFSGLALTIEHPFKIGDWLRLEDGTEGQVEDVNWRATRLRKWDKTSYVIPNGRLASESFTNLYGSQHSFAPWYTVKVSNEHAPALVVALLEQATRTCKIPSRDPEPVVRLMDAGSSPYTYMIWVQFPNYPTMFAGRDELYRAIDDALRSADIEIATDIQEIRLRDFGKVKTPSG</sequence>
<dbReference type="Gene3D" id="2.30.30.60">
    <property type="match status" value="1"/>
</dbReference>
<comment type="function">
    <text evidence="6">Mechanosensitive channel that participates in the regulation of osmotic pressure changes within the cell, opening in response to stretch forces in the membrane lipid bilayer, without the need for other proteins. Contributes to normal resistance to hypoosmotic shock. Forms an ion channel of 1.0 nanosiemens conductance with a slight preference for anions.</text>
</comment>
<evidence type="ECO:0000256" key="4">
    <source>
        <dbReference type="ARBA" id="ARBA00022989"/>
    </source>
</evidence>
<dbReference type="SUPFAM" id="SSF82689">
    <property type="entry name" value="Mechanosensitive channel protein MscS (YggB), C-terminal domain"/>
    <property type="match status" value="1"/>
</dbReference>
<evidence type="ECO:0000256" key="2">
    <source>
        <dbReference type="ARBA" id="ARBA00022475"/>
    </source>
</evidence>
<keyword evidence="6" id="KW-0407">Ion channel</keyword>
<evidence type="ECO:0000256" key="3">
    <source>
        <dbReference type="ARBA" id="ARBA00022692"/>
    </source>
</evidence>
<feature type="transmembrane region" description="Helical" evidence="6">
    <location>
        <begin position="94"/>
        <end position="113"/>
    </location>
</feature>
<evidence type="ECO:0000259" key="7">
    <source>
        <dbReference type="Pfam" id="PF00924"/>
    </source>
</evidence>
<keyword evidence="5 6" id="KW-0472">Membrane</keyword>
<reference evidence="8" key="1">
    <citation type="journal article" date="2021" name="Environ. Microbiol.">
        <title>Cryptic niche differentiation of novel sediment ecotypes of Rugeria pomeroyi correlates with nitrate respiration.</title>
        <authorList>
            <person name="Lin X."/>
            <person name="McNichol J."/>
            <person name="Chu X."/>
            <person name="Qian Y."/>
            <person name="Luo H."/>
        </authorList>
    </citation>
    <scope>NUCLEOTIDE SEQUENCE</scope>
    <source>
        <strain evidence="8">SZCCDBB064</strain>
    </source>
</reference>